<dbReference type="PANTHER" id="PTHR45674:SF4">
    <property type="entry name" value="DNA LIGASE 1"/>
    <property type="match status" value="1"/>
</dbReference>
<evidence type="ECO:0000256" key="2">
    <source>
        <dbReference type="ARBA" id="ARBA00022598"/>
    </source>
</evidence>
<keyword evidence="6" id="KW-1185">Reference proteome</keyword>
<evidence type="ECO:0000256" key="3">
    <source>
        <dbReference type="ARBA" id="ARBA00034003"/>
    </source>
</evidence>
<organism evidence="5 6">
    <name type="scientific">Streptomonospora wellingtoniae</name>
    <dbReference type="NCBI Taxonomy" id="3075544"/>
    <lineage>
        <taxon>Bacteria</taxon>
        <taxon>Bacillati</taxon>
        <taxon>Actinomycetota</taxon>
        <taxon>Actinomycetes</taxon>
        <taxon>Streptosporangiales</taxon>
        <taxon>Nocardiopsidaceae</taxon>
        <taxon>Streptomonospora</taxon>
    </lineage>
</organism>
<name>A0ABU2KTW7_9ACTN</name>
<proteinExistence type="inferred from homology"/>
<dbReference type="Pfam" id="PF01068">
    <property type="entry name" value="DNA_ligase_A_M"/>
    <property type="match status" value="1"/>
</dbReference>
<dbReference type="PROSITE" id="PS50160">
    <property type="entry name" value="DNA_LIGASE_A3"/>
    <property type="match status" value="1"/>
</dbReference>
<protein>
    <submittedName>
        <fullName evidence="5">ATP-dependent DNA ligase</fullName>
    </submittedName>
</protein>
<dbReference type="GO" id="GO:0016874">
    <property type="term" value="F:ligase activity"/>
    <property type="evidence" value="ECO:0007669"/>
    <property type="project" value="UniProtKB-KW"/>
</dbReference>
<dbReference type="EMBL" id="JAVREK010000010">
    <property type="protein sequence ID" value="MDT0302736.1"/>
    <property type="molecule type" value="Genomic_DNA"/>
</dbReference>
<keyword evidence="2 5" id="KW-0436">Ligase</keyword>
<dbReference type="InterPro" id="IPR012340">
    <property type="entry name" value="NA-bd_OB-fold"/>
</dbReference>
<gene>
    <name evidence="5" type="ORF">RM446_11495</name>
</gene>
<dbReference type="RefSeq" id="WP_311545303.1">
    <property type="nucleotide sequence ID" value="NZ_JAVREK010000010.1"/>
</dbReference>
<evidence type="ECO:0000313" key="5">
    <source>
        <dbReference type="EMBL" id="MDT0302736.1"/>
    </source>
</evidence>
<comment type="similarity">
    <text evidence="1">Belongs to the ATP-dependent DNA ligase family.</text>
</comment>
<dbReference type="InterPro" id="IPR050191">
    <property type="entry name" value="ATP-dep_DNA_ligase"/>
</dbReference>
<evidence type="ECO:0000259" key="4">
    <source>
        <dbReference type="PROSITE" id="PS50160"/>
    </source>
</evidence>
<accession>A0ABU2KTW7</accession>
<reference evidence="6" key="1">
    <citation type="submission" date="2023-07" db="EMBL/GenBank/DDBJ databases">
        <title>30 novel species of actinomycetes from the DSMZ collection.</title>
        <authorList>
            <person name="Nouioui I."/>
        </authorList>
    </citation>
    <scope>NUCLEOTIDE SEQUENCE [LARGE SCALE GENOMIC DNA]</scope>
    <source>
        <strain evidence="6">DSM 45055</strain>
    </source>
</reference>
<dbReference type="Gene3D" id="3.30.470.30">
    <property type="entry name" value="DNA ligase/mRNA capping enzyme"/>
    <property type="match status" value="1"/>
</dbReference>
<dbReference type="InterPro" id="IPR012310">
    <property type="entry name" value="DNA_ligase_ATP-dep_cent"/>
</dbReference>
<dbReference type="Proteomes" id="UP001183226">
    <property type="component" value="Unassembled WGS sequence"/>
</dbReference>
<comment type="caution">
    <text evidence="5">The sequence shown here is derived from an EMBL/GenBank/DDBJ whole genome shotgun (WGS) entry which is preliminary data.</text>
</comment>
<sequence>MLARTANVLPEGPHWRYEPKWDGYRAIVRREGEVRILSRSGRRLEAAFPDIAAAVGAALPPGTAVDGEIVRWSAEGRLDFSGLQRRGHSGPQAAQRLARTEPCHLIVFDLLRDGAAEFAARPLDERRARLEELMHSVGEPALMLGWQTGAVDVARQWFDQMWRVGVEGLVAKDGRGRYRPGRRDWLKYKRRVTTEAIVGGVIGGAGDPRELIVGRRDSQTGALRVVGRTGGLDPAHRREMARLLRPCGGEHPWPPTLPSRWGSSQDYARVVPEVVVEICPDSAQAAGRWRHAVGYVRPRTDLEPADVPTDLSIEG</sequence>
<feature type="domain" description="ATP-dependent DNA ligase family profile" evidence="4">
    <location>
        <begin position="105"/>
        <end position="231"/>
    </location>
</feature>
<dbReference type="SUPFAM" id="SSF56091">
    <property type="entry name" value="DNA ligase/mRNA capping enzyme, catalytic domain"/>
    <property type="match status" value="1"/>
</dbReference>
<comment type="catalytic activity">
    <reaction evidence="3">
        <text>ATP + (deoxyribonucleotide)n-3'-hydroxyl + 5'-phospho-(deoxyribonucleotide)m = (deoxyribonucleotide)n+m + AMP + diphosphate.</text>
        <dbReference type="EC" id="6.5.1.1"/>
    </reaction>
</comment>
<dbReference type="SUPFAM" id="SSF50249">
    <property type="entry name" value="Nucleic acid-binding proteins"/>
    <property type="match status" value="1"/>
</dbReference>
<dbReference type="Gene3D" id="2.40.50.140">
    <property type="entry name" value="Nucleic acid-binding proteins"/>
    <property type="match status" value="1"/>
</dbReference>
<evidence type="ECO:0000256" key="1">
    <source>
        <dbReference type="ARBA" id="ARBA00007572"/>
    </source>
</evidence>
<dbReference type="PANTHER" id="PTHR45674">
    <property type="entry name" value="DNA LIGASE 1/3 FAMILY MEMBER"/>
    <property type="match status" value="1"/>
</dbReference>
<evidence type="ECO:0000313" key="6">
    <source>
        <dbReference type="Proteomes" id="UP001183226"/>
    </source>
</evidence>